<feature type="coiled-coil region" evidence="1">
    <location>
        <begin position="3"/>
        <end position="30"/>
    </location>
</feature>
<sequence>MSNDDHKCSLAQLERALEVLDGKLKRLGLKAPVQIRAIGGFALMKYGIRAADRAFTVDIDSVTPDFAPEVLAAIHEVAEELNLERDWINNDNVMDGDDAELVASMYQARWIADDTAYECIEMHLASVPTLTRAKIIAADTAEFSGRAQDLPDLLELLRFQGITSVARFDAAYPDPYDEYPAAREAVHEHFAGDRTFA</sequence>
<gene>
    <name evidence="2" type="ORF">NL394_13280</name>
</gene>
<keyword evidence="3" id="KW-1185">Reference proteome</keyword>
<organism evidence="2 3">
    <name type="scientific">Paenarthrobacter ureafaciens</name>
    <dbReference type="NCBI Taxonomy" id="37931"/>
    <lineage>
        <taxon>Bacteria</taxon>
        <taxon>Bacillati</taxon>
        <taxon>Actinomycetota</taxon>
        <taxon>Actinomycetes</taxon>
        <taxon>Micrococcales</taxon>
        <taxon>Micrococcaceae</taxon>
        <taxon>Paenarthrobacter</taxon>
    </lineage>
</organism>
<evidence type="ECO:0000256" key="1">
    <source>
        <dbReference type="SAM" id="Coils"/>
    </source>
</evidence>
<evidence type="ECO:0008006" key="4">
    <source>
        <dbReference type="Google" id="ProtNLM"/>
    </source>
</evidence>
<name>A0AAX3EG45_PAEUR</name>
<dbReference type="Proteomes" id="UP001163293">
    <property type="component" value="Chromosome"/>
</dbReference>
<evidence type="ECO:0000313" key="2">
    <source>
        <dbReference type="EMBL" id="UYV96054.1"/>
    </source>
</evidence>
<protein>
    <recommendedName>
        <fullName evidence="4">Nucleotidyltransferase AbiEii toxin of type IV toxin-antitoxin system</fullName>
    </recommendedName>
</protein>
<dbReference type="EMBL" id="CP101185">
    <property type="protein sequence ID" value="UYV96054.1"/>
    <property type="molecule type" value="Genomic_DNA"/>
</dbReference>
<keyword evidence="1" id="KW-0175">Coiled coil</keyword>
<reference evidence="2" key="1">
    <citation type="submission" date="2022-07" db="EMBL/GenBank/DDBJ databases">
        <authorList>
            <person name="Wu T."/>
        </authorList>
    </citation>
    <scope>NUCLEOTIDE SEQUENCE</scope>
    <source>
        <strain evidence="2">SD-1</strain>
    </source>
</reference>
<dbReference type="RefSeq" id="WP_069695060.1">
    <property type="nucleotide sequence ID" value="NZ_CP043010.1"/>
</dbReference>
<evidence type="ECO:0000313" key="3">
    <source>
        <dbReference type="Proteomes" id="UP001163293"/>
    </source>
</evidence>
<proteinExistence type="predicted"/>
<accession>A0AAX3EG45</accession>
<dbReference type="AlphaFoldDB" id="A0AAX3EG45"/>